<keyword evidence="3" id="KW-0560">Oxidoreductase</keyword>
<dbReference type="GO" id="GO:0010291">
    <property type="term" value="F:beta-carotene 3-hydroxylase activity"/>
    <property type="evidence" value="ECO:0007669"/>
    <property type="project" value="TreeGrafter"/>
</dbReference>
<reference evidence="5 6" key="1">
    <citation type="journal article" date="2014" name="Int. J. Syst. Evol. Microbiol.">
        <title>Complete genome sequence of Corynebacterium casei LMG S-19264T (=DSM 44701T), isolated from a smear-ripened cheese.</title>
        <authorList>
            <consortium name="US DOE Joint Genome Institute (JGI-PGF)"/>
            <person name="Walter F."/>
            <person name="Albersmeier A."/>
            <person name="Kalinowski J."/>
            <person name="Ruckert C."/>
        </authorList>
    </citation>
    <scope>NUCLEOTIDE SEQUENCE [LARGE SCALE GENOMIC DNA]</scope>
    <source>
        <strain evidence="5 6">KCTC 12866</strain>
    </source>
</reference>
<dbReference type="GO" id="GO:0016119">
    <property type="term" value="P:carotene metabolic process"/>
    <property type="evidence" value="ECO:0007669"/>
    <property type="project" value="TreeGrafter"/>
</dbReference>
<proteinExistence type="inferred from homology"/>
<keyword evidence="4" id="KW-0812">Transmembrane</keyword>
<dbReference type="PANTHER" id="PTHR31899">
    <property type="entry name" value="BETA-CAROTENE 3-HYDROXYLASE 1, CHLOROPLASTIC"/>
    <property type="match status" value="1"/>
</dbReference>
<evidence type="ECO:0000256" key="1">
    <source>
        <dbReference type="ARBA" id="ARBA00009324"/>
    </source>
</evidence>
<evidence type="ECO:0000256" key="2">
    <source>
        <dbReference type="ARBA" id="ARBA00022746"/>
    </source>
</evidence>
<gene>
    <name evidence="5" type="primary">crtZ</name>
    <name evidence="5" type="ORF">GCM10007390_45560</name>
</gene>
<comment type="caution">
    <text evidence="5">The sequence shown here is derived from an EMBL/GenBank/DDBJ whole genome shotgun (WGS) entry which is preliminary data.</text>
</comment>
<feature type="transmembrane region" description="Helical" evidence="4">
    <location>
        <begin position="6"/>
        <end position="25"/>
    </location>
</feature>
<keyword evidence="2" id="KW-0125">Carotenoid biosynthesis</keyword>
<feature type="transmembrane region" description="Helical" evidence="4">
    <location>
        <begin position="77"/>
        <end position="95"/>
    </location>
</feature>
<organism evidence="5 6">
    <name type="scientific">Persicitalea jodogahamensis</name>
    <dbReference type="NCBI Taxonomy" id="402147"/>
    <lineage>
        <taxon>Bacteria</taxon>
        <taxon>Pseudomonadati</taxon>
        <taxon>Bacteroidota</taxon>
        <taxon>Cytophagia</taxon>
        <taxon>Cytophagales</taxon>
        <taxon>Spirosomataceae</taxon>
        <taxon>Persicitalea</taxon>
    </lineage>
</organism>
<evidence type="ECO:0000256" key="3">
    <source>
        <dbReference type="ARBA" id="ARBA00023002"/>
    </source>
</evidence>
<dbReference type="EMBL" id="BMXF01000006">
    <property type="protein sequence ID" value="GHB85148.1"/>
    <property type="molecule type" value="Genomic_DNA"/>
</dbReference>
<dbReference type="AlphaFoldDB" id="A0A8J3DCX8"/>
<dbReference type="GO" id="GO:0016123">
    <property type="term" value="P:xanthophyll biosynthetic process"/>
    <property type="evidence" value="ECO:0007669"/>
    <property type="project" value="TreeGrafter"/>
</dbReference>
<dbReference type="Proteomes" id="UP000598271">
    <property type="component" value="Unassembled WGS sequence"/>
</dbReference>
<name>A0A8J3DCX8_9BACT</name>
<dbReference type="PANTHER" id="PTHR31899:SF9">
    <property type="entry name" value="BETA-CAROTENE 3-HYDROXYLASE 1, CHLOROPLASTIC"/>
    <property type="match status" value="1"/>
</dbReference>
<keyword evidence="6" id="KW-1185">Reference proteome</keyword>
<sequence>MNLFFNILLMLATFVFMEGFAWFTHKYIMHGVMWRWHESHHAPHKHWWERNDWFGIIFGITATLLIVLGSEVDSLRFLMWIGFGISLYGVAYFVFHDVIVHRRIKTKYQPRSTYMKRIMKAHYIHHKVHEREGAEAFGFLYAPKKYEAKAMSKARRSEEVK</sequence>
<feature type="transmembrane region" description="Helical" evidence="4">
    <location>
        <begin position="53"/>
        <end position="71"/>
    </location>
</feature>
<comment type="similarity">
    <text evidence="1">Belongs to the sterol desaturase family.</text>
</comment>
<keyword evidence="4" id="KW-0472">Membrane</keyword>
<keyword evidence="4" id="KW-1133">Transmembrane helix</keyword>
<dbReference type="InterPro" id="IPR045019">
    <property type="entry name" value="BETA-OHASE-like"/>
</dbReference>
<evidence type="ECO:0000313" key="6">
    <source>
        <dbReference type="Proteomes" id="UP000598271"/>
    </source>
</evidence>
<protein>
    <submittedName>
        <fullName evidence="5">Beta-carotene hydroxylase</fullName>
    </submittedName>
</protein>
<evidence type="ECO:0000313" key="5">
    <source>
        <dbReference type="EMBL" id="GHB85148.1"/>
    </source>
</evidence>
<evidence type="ECO:0000256" key="4">
    <source>
        <dbReference type="SAM" id="Phobius"/>
    </source>
</evidence>
<accession>A0A8J3DCX8</accession>